<organism evidence="1 2">
    <name type="scientific">Elysia marginata</name>
    <dbReference type="NCBI Taxonomy" id="1093978"/>
    <lineage>
        <taxon>Eukaryota</taxon>
        <taxon>Metazoa</taxon>
        <taxon>Spiralia</taxon>
        <taxon>Lophotrochozoa</taxon>
        <taxon>Mollusca</taxon>
        <taxon>Gastropoda</taxon>
        <taxon>Heterobranchia</taxon>
        <taxon>Euthyneura</taxon>
        <taxon>Panpulmonata</taxon>
        <taxon>Sacoglossa</taxon>
        <taxon>Placobranchoidea</taxon>
        <taxon>Plakobranchidae</taxon>
        <taxon>Elysia</taxon>
    </lineage>
</organism>
<sequence length="158" mass="17919">MCVNNLSQGLIVHLANTGLEPRTSRSESRAFITRPRAVNPQVTSHICCKNDIAKQLSVCLSVCLSEIIGFVSQYIIELRSQQELFESTSKSNWRGERGITLFDSFQSTGVVLKYHVSSCERRTEVVPIRRLSSVPYETGHLYFTKLNILNKILKKKND</sequence>
<accession>A0AAV4HHM3</accession>
<protein>
    <submittedName>
        <fullName evidence="1">Uncharacterized protein</fullName>
    </submittedName>
</protein>
<proteinExistence type="predicted"/>
<evidence type="ECO:0000313" key="1">
    <source>
        <dbReference type="EMBL" id="GFR97154.1"/>
    </source>
</evidence>
<gene>
    <name evidence="1" type="ORF">ElyMa_004470300</name>
</gene>
<name>A0AAV4HHM3_9GAST</name>
<reference evidence="1 2" key="1">
    <citation type="journal article" date="2021" name="Elife">
        <title>Chloroplast acquisition without the gene transfer in kleptoplastic sea slugs, Plakobranchus ocellatus.</title>
        <authorList>
            <person name="Maeda T."/>
            <person name="Takahashi S."/>
            <person name="Yoshida T."/>
            <person name="Shimamura S."/>
            <person name="Takaki Y."/>
            <person name="Nagai Y."/>
            <person name="Toyoda A."/>
            <person name="Suzuki Y."/>
            <person name="Arimoto A."/>
            <person name="Ishii H."/>
            <person name="Satoh N."/>
            <person name="Nishiyama T."/>
            <person name="Hasebe M."/>
            <person name="Maruyama T."/>
            <person name="Minagawa J."/>
            <person name="Obokata J."/>
            <person name="Shigenobu S."/>
        </authorList>
    </citation>
    <scope>NUCLEOTIDE SEQUENCE [LARGE SCALE GENOMIC DNA]</scope>
</reference>
<dbReference type="EMBL" id="BMAT01009027">
    <property type="protein sequence ID" value="GFR97154.1"/>
    <property type="molecule type" value="Genomic_DNA"/>
</dbReference>
<keyword evidence="2" id="KW-1185">Reference proteome</keyword>
<dbReference type="AlphaFoldDB" id="A0AAV4HHM3"/>
<dbReference type="Proteomes" id="UP000762676">
    <property type="component" value="Unassembled WGS sequence"/>
</dbReference>
<comment type="caution">
    <text evidence="1">The sequence shown here is derived from an EMBL/GenBank/DDBJ whole genome shotgun (WGS) entry which is preliminary data.</text>
</comment>
<evidence type="ECO:0000313" key="2">
    <source>
        <dbReference type="Proteomes" id="UP000762676"/>
    </source>
</evidence>